<comment type="caution">
    <text evidence="1">The sequence shown here is derived from an EMBL/GenBank/DDBJ whole genome shotgun (WGS) entry which is preliminary data.</text>
</comment>
<keyword evidence="2" id="KW-1185">Reference proteome</keyword>
<evidence type="ECO:0000313" key="1">
    <source>
        <dbReference type="EMBL" id="GBL76675.1"/>
    </source>
</evidence>
<dbReference type="AlphaFoldDB" id="A0A4Y2ABN3"/>
<name>A0A4Y2ABN3_ARAVE</name>
<evidence type="ECO:0000313" key="2">
    <source>
        <dbReference type="Proteomes" id="UP000499080"/>
    </source>
</evidence>
<reference evidence="1 2" key="1">
    <citation type="journal article" date="2019" name="Sci. Rep.">
        <title>Orb-weaving spider Araneus ventricosus genome elucidates the spidroin gene catalogue.</title>
        <authorList>
            <person name="Kono N."/>
            <person name="Nakamura H."/>
            <person name="Ohtoshi R."/>
            <person name="Moran D.A.P."/>
            <person name="Shinohara A."/>
            <person name="Yoshida Y."/>
            <person name="Fujiwara M."/>
            <person name="Mori M."/>
            <person name="Tomita M."/>
            <person name="Arakawa K."/>
        </authorList>
    </citation>
    <scope>NUCLEOTIDE SEQUENCE [LARGE SCALE GENOMIC DNA]</scope>
</reference>
<accession>A0A4Y2ABN3</accession>
<dbReference type="Proteomes" id="UP000499080">
    <property type="component" value="Unassembled WGS sequence"/>
</dbReference>
<protein>
    <submittedName>
        <fullName evidence="1">Uncharacterized protein</fullName>
    </submittedName>
</protein>
<proteinExistence type="predicted"/>
<sequence>MVDNHVYDVIWNTLLLQEGLMCLVSQCDPKTLVSASIRRFSFRKTCSMSAMCYNPCKRLPSSTFNRKTEDHYCASFRYNRKENIGYCGVFIIKDFKQEVYLCMTLLINKEVTGYVEIESKLPESDNVEMCTLYR</sequence>
<gene>
    <name evidence="1" type="ORF">AVEN_53374_1</name>
</gene>
<organism evidence="1 2">
    <name type="scientific">Araneus ventricosus</name>
    <name type="common">Orbweaver spider</name>
    <name type="synonym">Epeira ventricosa</name>
    <dbReference type="NCBI Taxonomy" id="182803"/>
    <lineage>
        <taxon>Eukaryota</taxon>
        <taxon>Metazoa</taxon>
        <taxon>Ecdysozoa</taxon>
        <taxon>Arthropoda</taxon>
        <taxon>Chelicerata</taxon>
        <taxon>Arachnida</taxon>
        <taxon>Araneae</taxon>
        <taxon>Araneomorphae</taxon>
        <taxon>Entelegynae</taxon>
        <taxon>Araneoidea</taxon>
        <taxon>Araneidae</taxon>
        <taxon>Araneus</taxon>
    </lineage>
</organism>
<dbReference type="EMBL" id="BGPR01000010">
    <property type="protein sequence ID" value="GBL76675.1"/>
    <property type="molecule type" value="Genomic_DNA"/>
</dbReference>